<dbReference type="Proteomes" id="UP000290624">
    <property type="component" value="Unassembled WGS sequence"/>
</dbReference>
<feature type="compositionally biased region" description="Basic residues" evidence="5">
    <location>
        <begin position="1"/>
        <end position="11"/>
    </location>
</feature>
<protein>
    <recommendedName>
        <fullName evidence="4">Mycothiol acetyltransferase</fullName>
        <shortName evidence="4">MSH acetyltransferase</shortName>
        <ecNumber evidence="4">2.3.1.189</ecNumber>
    </recommendedName>
    <alternativeName>
        <fullName evidence="4">Mycothiol synthase</fullName>
    </alternativeName>
</protein>
<dbReference type="CDD" id="cd04301">
    <property type="entry name" value="NAT_SF"/>
    <property type="match status" value="2"/>
</dbReference>
<evidence type="ECO:0000256" key="5">
    <source>
        <dbReference type="SAM" id="MobiDB-lite"/>
    </source>
</evidence>
<dbReference type="InterPro" id="IPR000182">
    <property type="entry name" value="GNAT_dom"/>
</dbReference>
<dbReference type="EMBL" id="PPCV01000002">
    <property type="protein sequence ID" value="RXW33170.1"/>
    <property type="molecule type" value="Genomic_DNA"/>
</dbReference>
<dbReference type="InterPro" id="IPR016181">
    <property type="entry name" value="Acyl_CoA_acyltransferase"/>
</dbReference>
<evidence type="ECO:0000256" key="4">
    <source>
        <dbReference type="HAMAP-Rule" id="MF_01698"/>
    </source>
</evidence>
<feature type="compositionally biased region" description="Basic and acidic residues" evidence="5">
    <location>
        <begin position="12"/>
        <end position="28"/>
    </location>
</feature>
<dbReference type="EC" id="2.3.1.189" evidence="4"/>
<accession>A0A4Q2EHV4</accession>
<evidence type="ECO:0000256" key="3">
    <source>
        <dbReference type="ARBA" id="ARBA00023315"/>
    </source>
</evidence>
<evidence type="ECO:0000256" key="1">
    <source>
        <dbReference type="ARBA" id="ARBA00022679"/>
    </source>
</evidence>
<comment type="function">
    <text evidence="4">Catalyzes the transfer of acetyl from acetyl-CoA to desacetylmycothiol (Cys-GlcN-Ins) to form mycothiol.</text>
</comment>
<gene>
    <name evidence="4 7" type="primary">mshD</name>
    <name evidence="7" type="ORF">C1706_03320</name>
</gene>
<proteinExistence type="inferred from homology"/>
<dbReference type="PIRSF" id="PIRSF021524">
    <property type="entry name" value="MSH_acetyltransferase"/>
    <property type="match status" value="1"/>
</dbReference>
<feature type="binding site" evidence="4">
    <location>
        <position position="264"/>
    </location>
    <ligand>
        <name>1D-myo-inositol 2-(L-cysteinylamino)-2-deoxy-alpha-D-glucopyranoside</name>
        <dbReference type="ChEBI" id="CHEBI:58887"/>
    </ligand>
</feature>
<organism evidence="7 8">
    <name type="scientific">Propioniciclava flava</name>
    <dbReference type="NCBI Taxonomy" id="2072026"/>
    <lineage>
        <taxon>Bacteria</taxon>
        <taxon>Bacillati</taxon>
        <taxon>Actinomycetota</taxon>
        <taxon>Actinomycetes</taxon>
        <taxon>Propionibacteriales</taxon>
        <taxon>Propionibacteriaceae</taxon>
        <taxon>Propioniciclava</taxon>
    </lineage>
</organism>
<feature type="binding site" evidence="4">
    <location>
        <position position="302"/>
    </location>
    <ligand>
        <name>1D-myo-inositol 2-(L-cysteinylamino)-2-deoxy-alpha-D-glucopyranoside</name>
        <dbReference type="ChEBI" id="CHEBI:58887"/>
    </ligand>
</feature>
<dbReference type="Pfam" id="PF13508">
    <property type="entry name" value="Acetyltransf_7"/>
    <property type="match status" value="1"/>
</dbReference>
<dbReference type="PROSITE" id="PS51186">
    <property type="entry name" value="GNAT"/>
    <property type="match status" value="2"/>
</dbReference>
<feature type="binding site" evidence="4">
    <location>
        <position position="217"/>
    </location>
    <ligand>
        <name>1D-myo-inositol 2-(L-cysteinylamino)-2-deoxy-alpha-D-glucopyranoside</name>
        <dbReference type="ChEBI" id="CHEBI:58887"/>
    </ligand>
</feature>
<feature type="region of interest" description="Disordered" evidence="5">
    <location>
        <begin position="1"/>
        <end position="56"/>
    </location>
</feature>
<comment type="caution">
    <text evidence="7">The sequence shown here is derived from an EMBL/GenBank/DDBJ whole genome shotgun (WGS) entry which is preliminary data.</text>
</comment>
<comment type="catalytic activity">
    <reaction evidence="4">
        <text>1D-myo-inositol 2-(L-cysteinylamino)-2-deoxy-alpha-D-glucopyranoside + acetyl-CoA = mycothiol + CoA + H(+)</text>
        <dbReference type="Rhea" id="RHEA:26172"/>
        <dbReference type="ChEBI" id="CHEBI:15378"/>
        <dbReference type="ChEBI" id="CHEBI:16768"/>
        <dbReference type="ChEBI" id="CHEBI:57287"/>
        <dbReference type="ChEBI" id="CHEBI:57288"/>
        <dbReference type="ChEBI" id="CHEBI:58887"/>
        <dbReference type="EC" id="2.3.1.189"/>
    </reaction>
</comment>
<dbReference type="GO" id="GO:0035447">
    <property type="term" value="F:mycothiol synthase activity"/>
    <property type="evidence" value="ECO:0007669"/>
    <property type="project" value="UniProtKB-UniRule"/>
</dbReference>
<reference evidence="7 8" key="1">
    <citation type="submission" date="2018-01" db="EMBL/GenBank/DDBJ databases">
        <title>Lactibacter flavus gen. nov., sp. nov., a novel bacterium of the family Propionibacteriaceae isolated from raw milk and dairy products.</title>
        <authorList>
            <person name="Wenning M."/>
            <person name="Breitenwieser F."/>
            <person name="Huptas C."/>
            <person name="von Neubeck M."/>
            <person name="Busse H.-J."/>
            <person name="Scherer S."/>
        </authorList>
    </citation>
    <scope>NUCLEOTIDE SEQUENCE [LARGE SCALE GENOMIC DNA]</scope>
    <source>
        <strain evidence="7 8">VG341</strain>
    </source>
</reference>
<dbReference type="InterPro" id="IPR017813">
    <property type="entry name" value="Mycothiol_AcTrfase"/>
</dbReference>
<evidence type="ECO:0000259" key="6">
    <source>
        <dbReference type="PROSITE" id="PS51186"/>
    </source>
</evidence>
<dbReference type="AlphaFoldDB" id="A0A4Q2EHV4"/>
<feature type="domain" description="N-acetyltransferase" evidence="6">
    <location>
        <begin position="53"/>
        <end position="194"/>
    </location>
</feature>
<dbReference type="HAMAP" id="MF_01698">
    <property type="entry name" value="MshD"/>
    <property type="match status" value="1"/>
</dbReference>
<name>A0A4Q2EHV4_9ACTN</name>
<dbReference type="SUPFAM" id="SSF55729">
    <property type="entry name" value="Acyl-CoA N-acyltransferases (Nat)"/>
    <property type="match status" value="1"/>
</dbReference>
<keyword evidence="2 4" id="KW-0677">Repeat</keyword>
<comment type="subunit">
    <text evidence="4">Monomer.</text>
</comment>
<feature type="binding site" evidence="4">
    <location>
        <begin position="275"/>
        <end position="281"/>
    </location>
    <ligand>
        <name>acetyl-CoA</name>
        <dbReference type="ChEBI" id="CHEBI:57288"/>
        <label>2</label>
    </ligand>
</feature>
<sequence length="334" mass="35821">MQHRHPRAQHRRDHDHASLPRRQLDPTHRHSVPPGCPSTLGRGPGRPYGDFVDPRSSLTPHQRLAVIDLAAAAERADGTPPLNEEATLALTRDDARHWLVEAGGVLVGYAQEQPANQTAQIVVHPQHRRAGHGTALLAAPAESASPHVWAFGTSDAAQGFAAARGLVAVRGLSMMERVLSEEPAPSTPEGVTLRGYTDADAEAFLTLNAAAFAHHPEQGHFSAADLVARQHEDWWEPDGLILATQQDTLLGFHWTKRHDADTGEVYVLGVAPEASGRGLGKVLLQAGLAHLYRGGATRVLLYVDAGNEAAVALYRKAGFVVVHTDTLYAPATAS</sequence>
<keyword evidence="8" id="KW-1185">Reference proteome</keyword>
<feature type="binding site" evidence="4">
    <location>
        <position position="84"/>
    </location>
    <ligand>
        <name>1D-myo-inositol 2-(L-cysteinylamino)-2-deoxy-alpha-D-glucopyranoside</name>
        <dbReference type="ChEBI" id="CHEBI:58887"/>
    </ligand>
</feature>
<feature type="domain" description="N-acetyltransferase" evidence="6">
    <location>
        <begin position="191"/>
        <end position="334"/>
    </location>
</feature>
<dbReference type="PANTHER" id="PTHR43877">
    <property type="entry name" value="AMINOALKYLPHOSPHONATE N-ACETYLTRANSFERASE-RELATED-RELATED"/>
    <property type="match status" value="1"/>
</dbReference>
<evidence type="ECO:0000313" key="8">
    <source>
        <dbReference type="Proteomes" id="UP000290624"/>
    </source>
</evidence>
<feature type="binding site" evidence="4">
    <location>
        <position position="256"/>
    </location>
    <ligand>
        <name>1D-myo-inositol 2-(L-cysteinylamino)-2-deoxy-alpha-D-glucopyranoside</name>
        <dbReference type="ChEBI" id="CHEBI:58887"/>
    </ligand>
</feature>
<feature type="binding site" evidence="4">
    <location>
        <begin position="268"/>
        <end position="270"/>
    </location>
    <ligand>
        <name>acetyl-CoA</name>
        <dbReference type="ChEBI" id="CHEBI:57288"/>
        <label>2</label>
    </ligand>
</feature>
<evidence type="ECO:0000256" key="2">
    <source>
        <dbReference type="ARBA" id="ARBA00022737"/>
    </source>
</evidence>
<comment type="caution">
    <text evidence="4">Lacks conserved residue(s) required for the propagation of feature annotation.</text>
</comment>
<evidence type="ECO:0000313" key="7">
    <source>
        <dbReference type="EMBL" id="RXW33170.1"/>
    </source>
</evidence>
<keyword evidence="3 4" id="KW-0012">Acyltransferase</keyword>
<dbReference type="Pfam" id="PF00583">
    <property type="entry name" value="Acetyltransf_1"/>
    <property type="match status" value="1"/>
</dbReference>
<dbReference type="NCBIfam" id="TIGR03448">
    <property type="entry name" value="mycothiol_MshD"/>
    <property type="match status" value="1"/>
</dbReference>
<dbReference type="Gene3D" id="3.40.630.30">
    <property type="match status" value="1"/>
</dbReference>
<comment type="similarity">
    <text evidence="4">Belongs to the acetyltransferase family. MshD subfamily.</text>
</comment>
<keyword evidence="1 4" id="KW-0808">Transferase</keyword>
<dbReference type="GO" id="GO:0010125">
    <property type="term" value="P:mycothiol biosynthetic process"/>
    <property type="evidence" value="ECO:0007669"/>
    <property type="project" value="UniProtKB-UniRule"/>
</dbReference>
<dbReference type="InterPro" id="IPR050832">
    <property type="entry name" value="Bact_Acetyltransf"/>
</dbReference>
<feature type="binding site" evidence="4">
    <location>
        <begin position="121"/>
        <end position="123"/>
    </location>
    <ligand>
        <name>acetyl-CoA</name>
        <dbReference type="ChEBI" id="CHEBI:57288"/>
        <label>1</label>
    </ligand>
</feature>